<evidence type="ECO:0000313" key="3">
    <source>
        <dbReference type="EMBL" id="ARN72922.1"/>
    </source>
</evidence>
<dbReference type="InterPro" id="IPR011059">
    <property type="entry name" value="Metal-dep_hydrolase_composite"/>
</dbReference>
<dbReference type="Gene3D" id="3.20.20.140">
    <property type="entry name" value="Metal-dependent hydrolases"/>
    <property type="match status" value="1"/>
</dbReference>
<evidence type="ECO:0000256" key="1">
    <source>
        <dbReference type="SAM" id="SignalP"/>
    </source>
</evidence>
<organism evidence="3 4">
    <name type="scientific">Oceanicoccus sagamiensis</name>
    <dbReference type="NCBI Taxonomy" id="716816"/>
    <lineage>
        <taxon>Bacteria</taxon>
        <taxon>Pseudomonadati</taxon>
        <taxon>Pseudomonadota</taxon>
        <taxon>Gammaproteobacteria</taxon>
        <taxon>Cellvibrionales</taxon>
        <taxon>Spongiibacteraceae</taxon>
        <taxon>Oceanicoccus</taxon>
    </lineage>
</organism>
<keyword evidence="4" id="KW-1185">Reference proteome</keyword>
<gene>
    <name evidence="3" type="ORF">BST96_01655</name>
</gene>
<dbReference type="RefSeq" id="WP_085757013.1">
    <property type="nucleotide sequence ID" value="NZ_CP019343.1"/>
</dbReference>
<evidence type="ECO:0000313" key="4">
    <source>
        <dbReference type="Proteomes" id="UP000193450"/>
    </source>
</evidence>
<accession>A0A1X9N910</accession>
<dbReference type="PANTHER" id="PTHR43135:SF3">
    <property type="entry name" value="ALPHA-D-RIBOSE 1-METHYLPHOSPHONATE 5-TRIPHOSPHATE DIPHOSPHATASE"/>
    <property type="match status" value="1"/>
</dbReference>
<name>A0A1X9N910_9GAMM</name>
<dbReference type="Gene3D" id="2.30.40.10">
    <property type="entry name" value="Urease, subunit C, domain 1"/>
    <property type="match status" value="1"/>
</dbReference>
<dbReference type="OrthoDB" id="9782972at2"/>
<dbReference type="CDD" id="cd01299">
    <property type="entry name" value="Met_dep_hydrolase_A"/>
    <property type="match status" value="1"/>
</dbReference>
<protein>
    <recommendedName>
        <fullName evidence="2">Amidohydrolase-related domain-containing protein</fullName>
    </recommendedName>
</protein>
<dbReference type="InterPro" id="IPR006680">
    <property type="entry name" value="Amidohydro-rel"/>
</dbReference>
<reference evidence="3 4" key="1">
    <citation type="submission" date="2016-11" db="EMBL/GenBank/DDBJ databases">
        <title>Trade-off between light-utilization and light-protection in marine flavobacteria.</title>
        <authorList>
            <person name="Kumagai Y."/>
        </authorList>
    </citation>
    <scope>NUCLEOTIDE SEQUENCE [LARGE SCALE GENOMIC DNA]</scope>
    <source>
        <strain evidence="3 4">NBRC 107125</strain>
    </source>
</reference>
<dbReference type="STRING" id="716816.BST96_01655"/>
<evidence type="ECO:0000259" key="2">
    <source>
        <dbReference type="Pfam" id="PF01979"/>
    </source>
</evidence>
<dbReference type="Pfam" id="PF01979">
    <property type="entry name" value="Amidohydro_1"/>
    <property type="match status" value="1"/>
</dbReference>
<dbReference type="EMBL" id="CP019343">
    <property type="protein sequence ID" value="ARN72922.1"/>
    <property type="molecule type" value="Genomic_DNA"/>
</dbReference>
<dbReference type="InterPro" id="IPR057744">
    <property type="entry name" value="OTAase-like"/>
</dbReference>
<keyword evidence="1" id="KW-0732">Signal</keyword>
<dbReference type="InterPro" id="IPR051781">
    <property type="entry name" value="Metallo-dep_Hydrolase"/>
</dbReference>
<dbReference type="KEGG" id="osg:BST96_01655"/>
<dbReference type="SUPFAM" id="SSF51556">
    <property type="entry name" value="Metallo-dependent hydrolases"/>
    <property type="match status" value="1"/>
</dbReference>
<sequence>MKTTIKLACIAVIAISQMATAVEKATELPPQTLFTNVNIFNGVDNKLYDNHFVLIEKNKIKTISATAIKTNKDATVIDGGGRTLMPGLIDAHVHLNLQYLNNPAAIDGVSNMTWEEIGAMAYDASQEYLYSGFTTVRDLCGMHDGMRKHIEAGTLIGPRIYLAGACISQTSGHGDWRTNAQVIGDDGNKVGQVQALGIATLADGADEVLKACRNNLAGGADFCKMMAGGGVTSMRDPIHSFQGTPDELKAMVTATTQWDTVGAVHAYHDGSVINAIKAGVMSIEHGNLMAQKSTFKLVKKKGAFVVPAMAGFSDQLLKHPQYGNPDLPLRAKVETIIKNYDNWVKLANETGINIGYGTDVVVSTKAASRGIRDFQMGQFAEGFGNFKTLKAMTSDNGRLMALTGKNNPYPATLGVIAAGAYADIILVDGNPLKDLTVLGASFDMWAPPRAQRTIKTIPLVMKDGKVFHNSL</sequence>
<dbReference type="AlphaFoldDB" id="A0A1X9N910"/>
<dbReference type="SUPFAM" id="SSF51338">
    <property type="entry name" value="Composite domain of metallo-dependent hydrolases"/>
    <property type="match status" value="1"/>
</dbReference>
<dbReference type="PANTHER" id="PTHR43135">
    <property type="entry name" value="ALPHA-D-RIBOSE 1-METHYLPHOSPHONATE 5-TRIPHOSPHATE DIPHOSPHATASE"/>
    <property type="match status" value="1"/>
</dbReference>
<feature type="signal peptide" evidence="1">
    <location>
        <begin position="1"/>
        <end position="21"/>
    </location>
</feature>
<proteinExistence type="predicted"/>
<dbReference type="PROSITE" id="PS01137">
    <property type="entry name" value="TATD_1"/>
    <property type="match status" value="1"/>
</dbReference>
<feature type="chain" id="PRO_5012959763" description="Amidohydrolase-related domain-containing protein" evidence="1">
    <location>
        <begin position="22"/>
        <end position="471"/>
    </location>
</feature>
<dbReference type="InterPro" id="IPR032466">
    <property type="entry name" value="Metal_Hydrolase"/>
</dbReference>
<dbReference type="InterPro" id="IPR018228">
    <property type="entry name" value="DNase_TatD-rel_CS"/>
</dbReference>
<dbReference type="GO" id="GO:0016810">
    <property type="term" value="F:hydrolase activity, acting on carbon-nitrogen (but not peptide) bonds"/>
    <property type="evidence" value="ECO:0007669"/>
    <property type="project" value="InterPro"/>
</dbReference>
<dbReference type="Proteomes" id="UP000193450">
    <property type="component" value="Chromosome"/>
</dbReference>
<feature type="domain" description="Amidohydrolase-related" evidence="2">
    <location>
        <begin position="83"/>
        <end position="440"/>
    </location>
</feature>